<keyword evidence="6 7" id="KW-0472">Membrane</keyword>
<dbReference type="RefSeq" id="WP_236284155.1">
    <property type="nucleotide sequence ID" value="NZ_CAKMMW010000001.1"/>
</dbReference>
<evidence type="ECO:0000256" key="4">
    <source>
        <dbReference type="ARBA" id="ARBA00022692"/>
    </source>
</evidence>
<dbReference type="InterPro" id="IPR050809">
    <property type="entry name" value="UgpAE/MalFG_permease"/>
</dbReference>
<dbReference type="InterPro" id="IPR035906">
    <property type="entry name" value="MetI-like_sf"/>
</dbReference>
<comment type="subcellular location">
    <subcellularLocation>
        <location evidence="1 7">Cell membrane</location>
        <topology evidence="1 7">Multi-pass membrane protein</topology>
    </subcellularLocation>
</comment>
<protein>
    <submittedName>
        <fullName evidence="9">Multiple-sugar transport system permease YteP</fullName>
    </submittedName>
</protein>
<sequence>MQLRQIWKDFRKNKVLLALTLPLVMYVTIFSYVPMFGAMVAFKRYQFNKGILGSEWVGLSNFRFLFGSPDLWRIVRNTLGYNSAFIVLNLVGSVFVALLLYEITNKKLLKTYQSIMFYPHFLSWVVVAYMAYSFLNPRSGMLNQWLTDIGLGSVDWYNKSGPWIYIMPIANMWKEIGIGAIIYYAGLLGIDPTYYEAAKMDGASKWQILIKISVPFLYPLMTILTILAIGHIFTADFGLFYQLPMNSPTVYSSTDVIDTYIFRALTDSGNVGMSSAAGLTKSVLGLLLVVSTNALVRKINSDNSLF</sequence>
<reference evidence="9" key="1">
    <citation type="submission" date="2022-01" db="EMBL/GenBank/DDBJ databases">
        <authorList>
            <person name="Criscuolo A."/>
        </authorList>
    </citation>
    <scope>NUCLEOTIDE SEQUENCE</scope>
    <source>
        <strain evidence="9">CIP111891</strain>
    </source>
</reference>
<name>A0ABN8FU62_9BACL</name>
<dbReference type="Proteomes" id="UP000838821">
    <property type="component" value="Unassembled WGS sequence"/>
</dbReference>
<feature type="domain" description="ABC transmembrane type-1" evidence="8">
    <location>
        <begin position="75"/>
        <end position="292"/>
    </location>
</feature>
<keyword evidence="4 7" id="KW-0812">Transmembrane</keyword>
<dbReference type="Pfam" id="PF00528">
    <property type="entry name" value="BPD_transp_1"/>
    <property type="match status" value="1"/>
</dbReference>
<feature type="transmembrane region" description="Helical" evidence="7">
    <location>
        <begin position="216"/>
        <end position="241"/>
    </location>
</feature>
<dbReference type="SUPFAM" id="SSF161098">
    <property type="entry name" value="MetI-like"/>
    <property type="match status" value="1"/>
</dbReference>
<evidence type="ECO:0000259" key="8">
    <source>
        <dbReference type="PROSITE" id="PS50928"/>
    </source>
</evidence>
<dbReference type="PANTHER" id="PTHR43227">
    <property type="entry name" value="BLL4140 PROTEIN"/>
    <property type="match status" value="1"/>
</dbReference>
<evidence type="ECO:0000256" key="2">
    <source>
        <dbReference type="ARBA" id="ARBA00022448"/>
    </source>
</evidence>
<feature type="transmembrane region" description="Helical" evidence="7">
    <location>
        <begin position="115"/>
        <end position="135"/>
    </location>
</feature>
<evidence type="ECO:0000256" key="5">
    <source>
        <dbReference type="ARBA" id="ARBA00022989"/>
    </source>
</evidence>
<keyword evidence="3" id="KW-1003">Cell membrane</keyword>
<dbReference type="Gene3D" id="1.10.3720.10">
    <property type="entry name" value="MetI-like"/>
    <property type="match status" value="1"/>
</dbReference>
<feature type="transmembrane region" description="Helical" evidence="7">
    <location>
        <begin position="15"/>
        <end position="42"/>
    </location>
</feature>
<dbReference type="EMBL" id="CAKMMW010000001">
    <property type="protein sequence ID" value="CAH1192473.1"/>
    <property type="molecule type" value="Genomic_DNA"/>
</dbReference>
<organism evidence="9 10">
    <name type="scientific">Paenibacillus allorhizoplanae</name>
    <dbReference type="NCBI Taxonomy" id="2905648"/>
    <lineage>
        <taxon>Bacteria</taxon>
        <taxon>Bacillati</taxon>
        <taxon>Bacillota</taxon>
        <taxon>Bacilli</taxon>
        <taxon>Bacillales</taxon>
        <taxon>Paenibacillaceae</taxon>
        <taxon>Paenibacillus</taxon>
    </lineage>
</organism>
<evidence type="ECO:0000256" key="6">
    <source>
        <dbReference type="ARBA" id="ARBA00023136"/>
    </source>
</evidence>
<keyword evidence="10" id="KW-1185">Reference proteome</keyword>
<keyword evidence="5 7" id="KW-1133">Transmembrane helix</keyword>
<evidence type="ECO:0000313" key="10">
    <source>
        <dbReference type="Proteomes" id="UP000838821"/>
    </source>
</evidence>
<dbReference type="InterPro" id="IPR000515">
    <property type="entry name" value="MetI-like"/>
</dbReference>
<evidence type="ECO:0000256" key="3">
    <source>
        <dbReference type="ARBA" id="ARBA00022475"/>
    </source>
</evidence>
<feature type="transmembrane region" description="Helical" evidence="7">
    <location>
        <begin position="79"/>
        <end position="103"/>
    </location>
</feature>
<feature type="transmembrane region" description="Helical" evidence="7">
    <location>
        <begin position="276"/>
        <end position="296"/>
    </location>
</feature>
<dbReference type="PANTHER" id="PTHR43227:SF11">
    <property type="entry name" value="BLL4140 PROTEIN"/>
    <property type="match status" value="1"/>
</dbReference>
<comment type="similarity">
    <text evidence="7">Belongs to the binding-protein-dependent transport system permease family.</text>
</comment>
<comment type="caution">
    <text evidence="9">The sequence shown here is derived from an EMBL/GenBank/DDBJ whole genome shotgun (WGS) entry which is preliminary data.</text>
</comment>
<gene>
    <name evidence="9" type="primary">yteP_17</name>
    <name evidence="9" type="ORF">PAECIP111891_00317</name>
</gene>
<proteinExistence type="inferred from homology"/>
<dbReference type="CDD" id="cd06261">
    <property type="entry name" value="TM_PBP2"/>
    <property type="match status" value="1"/>
</dbReference>
<evidence type="ECO:0000256" key="7">
    <source>
        <dbReference type="RuleBase" id="RU363032"/>
    </source>
</evidence>
<keyword evidence="2 7" id="KW-0813">Transport</keyword>
<evidence type="ECO:0000313" key="9">
    <source>
        <dbReference type="EMBL" id="CAH1192473.1"/>
    </source>
</evidence>
<evidence type="ECO:0000256" key="1">
    <source>
        <dbReference type="ARBA" id="ARBA00004651"/>
    </source>
</evidence>
<dbReference type="PROSITE" id="PS50928">
    <property type="entry name" value="ABC_TM1"/>
    <property type="match status" value="1"/>
</dbReference>
<accession>A0ABN8FU62</accession>
<feature type="transmembrane region" description="Helical" evidence="7">
    <location>
        <begin position="176"/>
        <end position="195"/>
    </location>
</feature>